<evidence type="ECO:0000313" key="1">
    <source>
        <dbReference type="EMBL" id="CZR36657.1"/>
    </source>
</evidence>
<proteinExistence type="predicted"/>
<keyword evidence="2" id="KW-1185">Reference proteome</keyword>
<sequence>MLYGKIRNMVQGNIATRLPTKVPWPFRDLLTLVWPNSLPPWRIEMNPSISRQINRLPFWFLLGCRFTFRLAWDYSVRICSNKTMVLNLLFLKHKESSALRKYERLQAAISELSDFLYIHIQCRHRHQTQFNTSRL</sequence>
<dbReference type="AlphaFoldDB" id="A0A1L7V761"/>
<dbReference type="VEuPathDB" id="FungiDB:FPRO_03083"/>
<protein>
    <submittedName>
        <fullName evidence="1">Uncharacterized protein</fullName>
    </submittedName>
</protein>
<dbReference type="Proteomes" id="UP000183971">
    <property type="component" value="Unassembled WGS sequence"/>
</dbReference>
<comment type="caution">
    <text evidence="1">The sequence shown here is derived from an EMBL/GenBank/DDBJ whole genome shotgun (WGS) entry which is preliminary data.</text>
</comment>
<dbReference type="RefSeq" id="XP_031077250.1">
    <property type="nucleotide sequence ID" value="XM_031226744.1"/>
</dbReference>
<accession>A0A1L7V761</accession>
<gene>
    <name evidence="1" type="ORF">FPRO_03083</name>
</gene>
<dbReference type="GeneID" id="42047968"/>
<dbReference type="EMBL" id="FJOF01000002">
    <property type="protein sequence ID" value="CZR36657.1"/>
    <property type="molecule type" value="Genomic_DNA"/>
</dbReference>
<organism evidence="1 2">
    <name type="scientific">Fusarium proliferatum (strain ET1)</name>
    <name type="common">Orchid endophyte fungus</name>
    <dbReference type="NCBI Taxonomy" id="1227346"/>
    <lineage>
        <taxon>Eukaryota</taxon>
        <taxon>Fungi</taxon>
        <taxon>Dikarya</taxon>
        <taxon>Ascomycota</taxon>
        <taxon>Pezizomycotina</taxon>
        <taxon>Sordariomycetes</taxon>
        <taxon>Hypocreomycetidae</taxon>
        <taxon>Hypocreales</taxon>
        <taxon>Nectriaceae</taxon>
        <taxon>Fusarium</taxon>
        <taxon>Fusarium fujikuroi species complex</taxon>
    </lineage>
</organism>
<evidence type="ECO:0000313" key="2">
    <source>
        <dbReference type="Proteomes" id="UP000183971"/>
    </source>
</evidence>
<reference evidence="2" key="1">
    <citation type="journal article" date="2016" name="Genome Biol. Evol.">
        <title>Comparative 'omics' of the Fusarium fujikuroi species complex highlights differences in genetic potential and metabolite synthesis.</title>
        <authorList>
            <person name="Niehaus E.-M."/>
            <person name="Muensterkoetter M."/>
            <person name="Proctor R.H."/>
            <person name="Brown D.W."/>
            <person name="Sharon A."/>
            <person name="Idan Y."/>
            <person name="Oren-Young L."/>
            <person name="Sieber C.M."/>
            <person name="Novak O."/>
            <person name="Pencik A."/>
            <person name="Tarkowska D."/>
            <person name="Hromadova K."/>
            <person name="Freeman S."/>
            <person name="Maymon M."/>
            <person name="Elazar M."/>
            <person name="Youssef S.A."/>
            <person name="El-Shabrawy E.S.M."/>
            <person name="Shalaby A.B.A."/>
            <person name="Houterman P."/>
            <person name="Brock N.L."/>
            <person name="Burkhardt I."/>
            <person name="Tsavkelova E.A."/>
            <person name="Dickschat J.S."/>
            <person name="Galuszka P."/>
            <person name="Gueldener U."/>
            <person name="Tudzynski B."/>
        </authorList>
    </citation>
    <scope>NUCLEOTIDE SEQUENCE [LARGE SCALE GENOMIC DNA]</scope>
    <source>
        <strain evidence="2">ET1</strain>
    </source>
</reference>
<name>A0A1L7V761_FUSPR</name>